<feature type="transmembrane region" description="Helical" evidence="12">
    <location>
        <begin position="252"/>
        <end position="277"/>
    </location>
</feature>
<evidence type="ECO:0000256" key="10">
    <source>
        <dbReference type="ARBA" id="ARBA00023136"/>
    </source>
</evidence>
<keyword evidence="8 12" id="KW-1133">Transmembrane helix</keyword>
<dbReference type="PROSITE" id="PS00449">
    <property type="entry name" value="ATPASE_A"/>
    <property type="match status" value="1"/>
</dbReference>
<evidence type="ECO:0000256" key="12">
    <source>
        <dbReference type="HAMAP-Rule" id="MF_01393"/>
    </source>
</evidence>
<keyword evidence="15" id="KW-1185">Reference proteome</keyword>
<evidence type="ECO:0000256" key="9">
    <source>
        <dbReference type="ARBA" id="ARBA00023065"/>
    </source>
</evidence>
<dbReference type="PANTHER" id="PTHR42823:SF3">
    <property type="entry name" value="ATP SYNTHASE SUBUNIT A, CHLOROPLASTIC"/>
    <property type="match status" value="1"/>
</dbReference>
<dbReference type="InterPro" id="IPR035908">
    <property type="entry name" value="F0_ATP_A_sf"/>
</dbReference>
<keyword evidence="3 12" id="KW-0813">Transport</keyword>
<dbReference type="InterPro" id="IPR023011">
    <property type="entry name" value="ATP_synth_F0_asu_AS"/>
</dbReference>
<dbReference type="AlphaFoldDB" id="A0A1E8CLB8"/>
<dbReference type="PRINTS" id="PR00123">
    <property type="entry name" value="ATPASEA"/>
</dbReference>
<dbReference type="Gene3D" id="1.20.120.220">
    <property type="entry name" value="ATP synthase, F0 complex, subunit A"/>
    <property type="match status" value="1"/>
</dbReference>
<dbReference type="CDD" id="cd00310">
    <property type="entry name" value="ATP-synt_Fo_a_6"/>
    <property type="match status" value="1"/>
</dbReference>
<dbReference type="InterPro" id="IPR000568">
    <property type="entry name" value="ATP_synth_F0_asu"/>
</dbReference>
<feature type="transmembrane region" description="Helical" evidence="12">
    <location>
        <begin position="163"/>
        <end position="182"/>
    </location>
</feature>
<dbReference type="Pfam" id="PF00119">
    <property type="entry name" value="ATP-synt_A"/>
    <property type="match status" value="1"/>
</dbReference>
<dbReference type="EMBL" id="MASR01000001">
    <property type="protein sequence ID" value="OFE13271.1"/>
    <property type="molecule type" value="Genomic_DNA"/>
</dbReference>
<evidence type="ECO:0000256" key="2">
    <source>
        <dbReference type="ARBA" id="ARBA00006810"/>
    </source>
</evidence>
<evidence type="ECO:0000313" key="14">
    <source>
        <dbReference type="EMBL" id="OFE13271.1"/>
    </source>
</evidence>
<keyword evidence="11 12" id="KW-0066">ATP synthesis</keyword>
<evidence type="ECO:0000256" key="8">
    <source>
        <dbReference type="ARBA" id="ARBA00022989"/>
    </source>
</evidence>
<keyword evidence="7 12" id="KW-0375">Hydrogen ion transport</keyword>
<dbReference type="STRING" id="1524254.PHACT_09080"/>
<dbReference type="GO" id="GO:0046933">
    <property type="term" value="F:proton-transporting ATP synthase activity, rotational mechanism"/>
    <property type="evidence" value="ECO:0007669"/>
    <property type="project" value="UniProtKB-UniRule"/>
</dbReference>
<dbReference type="HAMAP" id="MF_01393">
    <property type="entry name" value="ATP_synth_a_bact"/>
    <property type="match status" value="1"/>
</dbReference>
<evidence type="ECO:0000313" key="15">
    <source>
        <dbReference type="Proteomes" id="UP000175669"/>
    </source>
</evidence>
<dbReference type="Proteomes" id="UP000175669">
    <property type="component" value="Unassembled WGS sequence"/>
</dbReference>
<dbReference type="GO" id="GO:0045259">
    <property type="term" value="C:proton-transporting ATP synthase complex"/>
    <property type="evidence" value="ECO:0007669"/>
    <property type="project" value="UniProtKB-KW"/>
</dbReference>
<keyword evidence="9 12" id="KW-0406">Ion transport</keyword>
<evidence type="ECO:0000256" key="7">
    <source>
        <dbReference type="ARBA" id="ARBA00022781"/>
    </source>
</evidence>
<comment type="subcellular location">
    <subcellularLocation>
        <location evidence="12 13">Cell membrane</location>
        <topology evidence="12 13">Multi-pass membrane protein</topology>
    </subcellularLocation>
    <subcellularLocation>
        <location evidence="1">Membrane</location>
        <topology evidence="1">Multi-pass membrane protein</topology>
    </subcellularLocation>
</comment>
<organism evidence="14 15">
    <name type="scientific">Pseudohongiella acticola</name>
    <dbReference type="NCBI Taxonomy" id="1524254"/>
    <lineage>
        <taxon>Bacteria</taxon>
        <taxon>Pseudomonadati</taxon>
        <taxon>Pseudomonadota</taxon>
        <taxon>Gammaproteobacteria</taxon>
        <taxon>Pseudomonadales</taxon>
        <taxon>Pseudohongiellaceae</taxon>
        <taxon>Pseudohongiella</taxon>
    </lineage>
</organism>
<protein>
    <recommendedName>
        <fullName evidence="12 13">ATP synthase subunit a</fullName>
    </recommendedName>
    <alternativeName>
        <fullName evidence="12">ATP synthase F0 sector subunit a</fullName>
    </alternativeName>
    <alternativeName>
        <fullName evidence="12">F-ATPase subunit 6</fullName>
    </alternativeName>
</protein>
<keyword evidence="5 12" id="KW-0138">CF(0)</keyword>
<evidence type="ECO:0000256" key="1">
    <source>
        <dbReference type="ARBA" id="ARBA00004141"/>
    </source>
</evidence>
<keyword evidence="4 12" id="KW-1003">Cell membrane</keyword>
<dbReference type="PANTHER" id="PTHR42823">
    <property type="entry name" value="ATP SYNTHASE SUBUNIT A, CHLOROPLASTIC"/>
    <property type="match status" value="1"/>
</dbReference>
<evidence type="ECO:0000256" key="3">
    <source>
        <dbReference type="ARBA" id="ARBA00022448"/>
    </source>
</evidence>
<comment type="caution">
    <text evidence="14">The sequence shown here is derived from an EMBL/GenBank/DDBJ whole genome shotgun (WGS) entry which is preliminary data.</text>
</comment>
<feature type="transmembrane region" description="Helical" evidence="12">
    <location>
        <begin position="60"/>
        <end position="77"/>
    </location>
</feature>
<keyword evidence="6 12" id="KW-0812">Transmembrane</keyword>
<evidence type="ECO:0000256" key="11">
    <source>
        <dbReference type="ARBA" id="ARBA00023310"/>
    </source>
</evidence>
<feature type="transmembrane region" description="Helical" evidence="12">
    <location>
        <begin position="226"/>
        <end position="246"/>
    </location>
</feature>
<evidence type="ECO:0000256" key="13">
    <source>
        <dbReference type="RuleBase" id="RU000483"/>
    </source>
</evidence>
<dbReference type="SUPFAM" id="SSF81336">
    <property type="entry name" value="F1F0 ATP synthase subunit A"/>
    <property type="match status" value="1"/>
</dbReference>
<dbReference type="GO" id="GO:0005886">
    <property type="term" value="C:plasma membrane"/>
    <property type="evidence" value="ECO:0007669"/>
    <property type="project" value="UniProtKB-SubCell"/>
</dbReference>
<sequence length="287" mass="32039">MADANSTGFTMPEYESGTEYIAHHLGFLRYGRTADGSWGFAHSVEEADAMGFWAINVDSMIMSLLVGVIFMGLFYAVSRRATSGNPGSLQNAVEFIVEMVQSTIKSTFFGRNALIGPLALTIFCWIFMMNLMDLVPVDWIPLFAQVVAQDSHTYFKAVPTTDLNITAAFAICVFILVIFYSIKIKGIGGFLGEFAFHPFGKWALPLNLIMEIPSFLAKPVSLALRLYGNLFAGEMIFLVIAMIGWFQLPLHFAWAVFHILIITLQAYLFMMLTIVYLNQAHTEPEAH</sequence>
<comment type="similarity">
    <text evidence="2 12 13">Belongs to the ATPase A chain family.</text>
</comment>
<name>A0A1E8CLB8_9GAMM</name>
<dbReference type="NCBIfam" id="TIGR01131">
    <property type="entry name" value="ATP_synt_6_or_A"/>
    <property type="match status" value="1"/>
</dbReference>
<evidence type="ECO:0000256" key="5">
    <source>
        <dbReference type="ARBA" id="ARBA00022547"/>
    </source>
</evidence>
<keyword evidence="10 12" id="KW-0472">Membrane</keyword>
<gene>
    <name evidence="12" type="primary">atpB</name>
    <name evidence="14" type="ORF">PHACT_09080</name>
</gene>
<accession>A0A1E8CLB8</accession>
<evidence type="ECO:0000256" key="4">
    <source>
        <dbReference type="ARBA" id="ARBA00022475"/>
    </source>
</evidence>
<dbReference type="NCBIfam" id="NF004477">
    <property type="entry name" value="PRK05815.1-1"/>
    <property type="match status" value="1"/>
</dbReference>
<feature type="transmembrane region" description="Helical" evidence="12">
    <location>
        <begin position="113"/>
        <end position="132"/>
    </location>
</feature>
<reference evidence="15" key="1">
    <citation type="submission" date="2016-07" db="EMBL/GenBank/DDBJ databases">
        <authorList>
            <person name="Florea S."/>
            <person name="Webb J.S."/>
            <person name="Jaromczyk J."/>
            <person name="Schardl C.L."/>
        </authorList>
    </citation>
    <scope>NUCLEOTIDE SEQUENCE [LARGE SCALE GENOMIC DNA]</scope>
    <source>
        <strain evidence="15">KCTC 42131</strain>
    </source>
</reference>
<proteinExistence type="inferred from homology"/>
<evidence type="ECO:0000256" key="6">
    <source>
        <dbReference type="ARBA" id="ARBA00022692"/>
    </source>
</evidence>
<dbReference type="GO" id="GO:0042777">
    <property type="term" value="P:proton motive force-driven plasma membrane ATP synthesis"/>
    <property type="evidence" value="ECO:0007669"/>
    <property type="project" value="TreeGrafter"/>
</dbReference>
<comment type="function">
    <text evidence="12 13">Key component of the proton channel; it plays a direct role in the translocation of protons across the membrane.</text>
</comment>
<dbReference type="InterPro" id="IPR045082">
    <property type="entry name" value="ATP_syn_F0_a_bact/chloroplast"/>
</dbReference>
<dbReference type="FunFam" id="1.20.120.220:FF:000002">
    <property type="entry name" value="ATP synthase subunit a"/>
    <property type="match status" value="1"/>
</dbReference>